<keyword evidence="2" id="KW-1185">Reference proteome</keyword>
<dbReference type="Proteomes" id="UP001054945">
    <property type="component" value="Unassembled WGS sequence"/>
</dbReference>
<evidence type="ECO:0000313" key="1">
    <source>
        <dbReference type="EMBL" id="GIY76437.1"/>
    </source>
</evidence>
<dbReference type="EMBL" id="BPLR01015485">
    <property type="protein sequence ID" value="GIY76437.1"/>
    <property type="molecule type" value="Genomic_DNA"/>
</dbReference>
<organism evidence="1 2">
    <name type="scientific">Caerostris extrusa</name>
    <name type="common">Bark spider</name>
    <name type="synonym">Caerostris bankana</name>
    <dbReference type="NCBI Taxonomy" id="172846"/>
    <lineage>
        <taxon>Eukaryota</taxon>
        <taxon>Metazoa</taxon>
        <taxon>Ecdysozoa</taxon>
        <taxon>Arthropoda</taxon>
        <taxon>Chelicerata</taxon>
        <taxon>Arachnida</taxon>
        <taxon>Araneae</taxon>
        <taxon>Araneomorphae</taxon>
        <taxon>Entelegynae</taxon>
        <taxon>Araneoidea</taxon>
        <taxon>Araneidae</taxon>
        <taxon>Caerostris</taxon>
    </lineage>
</organism>
<gene>
    <name evidence="1" type="ORF">CEXT_75971</name>
</gene>
<evidence type="ECO:0000313" key="2">
    <source>
        <dbReference type="Proteomes" id="UP001054945"/>
    </source>
</evidence>
<dbReference type="AlphaFoldDB" id="A0AAV4W1E8"/>
<comment type="caution">
    <text evidence="1">The sequence shown here is derived from an EMBL/GenBank/DDBJ whole genome shotgun (WGS) entry which is preliminary data.</text>
</comment>
<accession>A0AAV4W1E8</accession>
<sequence>MTFGRDLPFYRFHSFINRLSKEQRNGYALSDSIIRYLKVTAQDSDFNWLAFKNNSPSNFPPHYENTSNCHKIFFVSPRDTTTPSTCRPSLSSTFPAFEAKTFAHVACSMPFMEAFCT</sequence>
<proteinExistence type="predicted"/>
<reference evidence="1 2" key="1">
    <citation type="submission" date="2021-06" db="EMBL/GenBank/DDBJ databases">
        <title>Caerostris extrusa draft genome.</title>
        <authorList>
            <person name="Kono N."/>
            <person name="Arakawa K."/>
        </authorList>
    </citation>
    <scope>NUCLEOTIDE SEQUENCE [LARGE SCALE GENOMIC DNA]</scope>
</reference>
<protein>
    <submittedName>
        <fullName evidence="1">Uncharacterized protein</fullName>
    </submittedName>
</protein>
<name>A0AAV4W1E8_CAEEX</name>